<dbReference type="Proteomes" id="UP000014071">
    <property type="component" value="Unassembled WGS sequence"/>
</dbReference>
<keyword evidence="2" id="KW-1185">Reference proteome</keyword>
<dbReference type="AlphaFoldDB" id="R9NZM0"/>
<gene>
    <name evidence="1" type="ORF">PHSY_001805</name>
</gene>
<proteinExistence type="predicted"/>
<sequence length="291" mass="33303">MRLSSVYHWRSIPGLPRFISVRRRRSRIRSQSALQSSVRNASDRTMWEDVHGDFSGCDGRKGARIRSNLRTFSLTLRSAADPACQRRARTRVQRANSNVFQLMMARIACQVVISSDSSVTLEQFIMASRHSVRQWSGQAIRTESFRLGEPLLPLQPDQTDLKLGSLRGHFVFRSTCRVRTFEFALARRINVSGQSLSCQPTLQTAHKKDLSTVKMLIARPPAMYVIPTCDKSDLRINLSFTSILNRPRRVPFLRVLPSLTCWSTVLCILPKKARRVLQRCDLSDWCLRDVI</sequence>
<protein>
    <submittedName>
        <fullName evidence="1">Uncharacterized protein</fullName>
    </submittedName>
</protein>
<organism evidence="1 2">
    <name type="scientific">Pseudozyma hubeiensis (strain SY62)</name>
    <name type="common">Yeast</name>
    <dbReference type="NCBI Taxonomy" id="1305764"/>
    <lineage>
        <taxon>Eukaryota</taxon>
        <taxon>Fungi</taxon>
        <taxon>Dikarya</taxon>
        <taxon>Basidiomycota</taxon>
        <taxon>Ustilaginomycotina</taxon>
        <taxon>Ustilaginomycetes</taxon>
        <taxon>Ustilaginales</taxon>
        <taxon>Ustilaginaceae</taxon>
        <taxon>Pseudozyma</taxon>
    </lineage>
</organism>
<evidence type="ECO:0000313" key="1">
    <source>
        <dbReference type="EMBL" id="GAC94234.1"/>
    </source>
</evidence>
<evidence type="ECO:0000313" key="2">
    <source>
        <dbReference type="Proteomes" id="UP000014071"/>
    </source>
</evidence>
<accession>R9NZM0</accession>
<reference evidence="2" key="1">
    <citation type="journal article" date="2013" name="Genome Announc.">
        <title>Draft genome sequence of the basidiomycetous yeast-like fungus Pseudozyma hubeiensis SY62, which produces an abundant amount of the biosurfactant mannosylerythritol lipids.</title>
        <authorList>
            <person name="Konishi M."/>
            <person name="Hatada Y."/>
            <person name="Horiuchi J."/>
        </authorList>
    </citation>
    <scope>NUCLEOTIDE SEQUENCE [LARGE SCALE GENOMIC DNA]</scope>
    <source>
        <strain evidence="2">SY62</strain>
    </source>
</reference>
<name>R9NZM0_PSEHS</name>
<dbReference type="RefSeq" id="XP_012187821.1">
    <property type="nucleotide sequence ID" value="XM_012332431.1"/>
</dbReference>
<dbReference type="EMBL" id="DF238783">
    <property type="protein sequence ID" value="GAC94234.1"/>
    <property type="molecule type" value="Genomic_DNA"/>
</dbReference>
<dbReference type="GeneID" id="24107100"/>
<dbReference type="HOGENOM" id="CLU_956848_0_0_1"/>